<dbReference type="GO" id="GO:0016791">
    <property type="term" value="F:phosphatase activity"/>
    <property type="evidence" value="ECO:0007669"/>
    <property type="project" value="InterPro"/>
</dbReference>
<dbReference type="InterPro" id="IPR004446">
    <property type="entry name" value="Heptose_bisP_phosphatase"/>
</dbReference>
<organism evidence="1 2">
    <name type="scientific">Halobacteriovorax marinus</name>
    <dbReference type="NCBI Taxonomy" id="97084"/>
    <lineage>
        <taxon>Bacteria</taxon>
        <taxon>Pseudomonadati</taxon>
        <taxon>Bdellovibrionota</taxon>
        <taxon>Bacteriovoracia</taxon>
        <taxon>Bacteriovoracales</taxon>
        <taxon>Halobacteriovoraceae</taxon>
        <taxon>Halobacteriovorax</taxon>
    </lineage>
</organism>
<reference evidence="2" key="1">
    <citation type="journal article" date="2017" name="Proc. Natl. Acad. Sci. U.S.A.">
        <title>Simulation of Deepwater Horizon oil plume reveals substrate specialization within a complex community of hydrocarbon-degraders.</title>
        <authorList>
            <person name="Hu P."/>
            <person name="Dubinsky E.A."/>
            <person name="Probst A.J."/>
            <person name="Wang J."/>
            <person name="Sieber C.M.K."/>
            <person name="Tom L.M."/>
            <person name="Gardinali P."/>
            <person name="Banfield J.F."/>
            <person name="Atlas R.M."/>
            <person name="Andersen G.L."/>
        </authorList>
    </citation>
    <scope>NUCLEOTIDE SEQUENCE [LARGE SCALE GENOMIC DNA]</scope>
</reference>
<dbReference type="PANTHER" id="PTHR42891">
    <property type="entry name" value="D-GLYCERO-BETA-D-MANNO-HEPTOSE-1,7-BISPHOSPHATE 7-PHOSPHATASE"/>
    <property type="match status" value="1"/>
</dbReference>
<comment type="caution">
    <text evidence="1">The sequence shown here is derived from an EMBL/GenBank/DDBJ whole genome shotgun (WGS) entry which is preliminary data.</text>
</comment>
<gene>
    <name evidence="1" type="ORF">A9Q84_06165</name>
</gene>
<dbReference type="AlphaFoldDB" id="A0A1Y5FF60"/>
<evidence type="ECO:0008006" key="3">
    <source>
        <dbReference type="Google" id="ProtNLM"/>
    </source>
</evidence>
<dbReference type="SUPFAM" id="SSF56784">
    <property type="entry name" value="HAD-like"/>
    <property type="match status" value="1"/>
</dbReference>
<sequence>MKEINIFIENQSENTTSLINQMKKHFNPKEVNKLGPNCLVLKEGVFVDWKYLLELIQLNAGKNLKFNFLESYLENGIELVRYIDSGISYFFETDAAEVELPIVKYEQEITKQNPVLFLDRDGIINVDHGYVHIFSEIDIFDDMIEVIKAANHLSIPVVITTNQAGIARGLYTHKEVDLFHRELKSYLLERGAHIDHIEISPFHEKSGNPPWNRESLLRKPNPGMHLKGWARVQGTVAGSLMLGDKESDRISISGLETYLIDDGYKIESGENVFDSRTQLCSESVRYLNKMLDFS</sequence>
<dbReference type="Proteomes" id="UP000196531">
    <property type="component" value="Unassembled WGS sequence"/>
</dbReference>
<dbReference type="InterPro" id="IPR036412">
    <property type="entry name" value="HAD-like_sf"/>
</dbReference>
<dbReference type="EMBL" id="MAAO01000005">
    <property type="protein sequence ID" value="OUR97783.1"/>
    <property type="molecule type" value="Genomic_DNA"/>
</dbReference>
<accession>A0A1Y5FF60</accession>
<dbReference type="NCBIfam" id="TIGR01662">
    <property type="entry name" value="HAD-SF-IIIA"/>
    <property type="match status" value="1"/>
</dbReference>
<dbReference type="Gene3D" id="3.40.50.1000">
    <property type="entry name" value="HAD superfamily/HAD-like"/>
    <property type="match status" value="1"/>
</dbReference>
<dbReference type="PANTHER" id="PTHR42891:SF1">
    <property type="entry name" value="D-GLYCERO-BETA-D-MANNO-HEPTOSE-1,7-BISPHOSPHATE 7-PHOSPHATASE"/>
    <property type="match status" value="1"/>
</dbReference>
<name>A0A1Y5FF60_9BACT</name>
<protein>
    <recommendedName>
        <fullName evidence="3">D,D-heptose 1,7-bisphosphate phosphatase</fullName>
    </recommendedName>
</protein>
<evidence type="ECO:0000313" key="1">
    <source>
        <dbReference type="EMBL" id="OUR97783.1"/>
    </source>
</evidence>
<dbReference type="InterPro" id="IPR006549">
    <property type="entry name" value="HAD-SF_hydro_IIIA"/>
</dbReference>
<dbReference type="GO" id="GO:0005975">
    <property type="term" value="P:carbohydrate metabolic process"/>
    <property type="evidence" value="ECO:0007669"/>
    <property type="project" value="InterPro"/>
</dbReference>
<evidence type="ECO:0000313" key="2">
    <source>
        <dbReference type="Proteomes" id="UP000196531"/>
    </source>
</evidence>
<dbReference type="InterPro" id="IPR023214">
    <property type="entry name" value="HAD_sf"/>
</dbReference>
<proteinExistence type="predicted"/>